<evidence type="ECO:0000313" key="1">
    <source>
        <dbReference type="EMBL" id="KAK8935378.1"/>
    </source>
</evidence>
<evidence type="ECO:0008006" key="3">
    <source>
        <dbReference type="Google" id="ProtNLM"/>
    </source>
</evidence>
<dbReference type="EMBL" id="JBBWWQ010000011">
    <property type="protein sequence ID" value="KAK8935378.1"/>
    <property type="molecule type" value="Genomic_DNA"/>
</dbReference>
<sequence length="149" mass="16753">MKFPTPGGIGIVRGNQETARSCYSKQAQPTEPVTLNIDDFDLRDEAALQRGAPIEGLVEVPLSPTEPDRTVQLGSLLQERDREELTAYLRKNKDIFAWSPEDMSGIDPQIIHHSLNINPACKPIIQKKRSFAPERLHAIEEEVEKLLRA</sequence>
<gene>
    <name evidence="1" type="ORF">KSP39_PZI013009</name>
</gene>
<accession>A0AAP0BC88</accession>
<protein>
    <recommendedName>
        <fullName evidence="3">Reverse transcriptase domain-containing protein</fullName>
    </recommendedName>
</protein>
<dbReference type="Proteomes" id="UP001418222">
    <property type="component" value="Unassembled WGS sequence"/>
</dbReference>
<organism evidence="1 2">
    <name type="scientific">Platanthera zijinensis</name>
    <dbReference type="NCBI Taxonomy" id="2320716"/>
    <lineage>
        <taxon>Eukaryota</taxon>
        <taxon>Viridiplantae</taxon>
        <taxon>Streptophyta</taxon>
        <taxon>Embryophyta</taxon>
        <taxon>Tracheophyta</taxon>
        <taxon>Spermatophyta</taxon>
        <taxon>Magnoliopsida</taxon>
        <taxon>Liliopsida</taxon>
        <taxon>Asparagales</taxon>
        <taxon>Orchidaceae</taxon>
        <taxon>Orchidoideae</taxon>
        <taxon>Orchideae</taxon>
        <taxon>Orchidinae</taxon>
        <taxon>Platanthera</taxon>
    </lineage>
</organism>
<keyword evidence="2" id="KW-1185">Reference proteome</keyword>
<name>A0AAP0BC88_9ASPA</name>
<dbReference type="AlphaFoldDB" id="A0AAP0BC88"/>
<comment type="caution">
    <text evidence="1">The sequence shown here is derived from an EMBL/GenBank/DDBJ whole genome shotgun (WGS) entry which is preliminary data.</text>
</comment>
<evidence type="ECO:0000313" key="2">
    <source>
        <dbReference type="Proteomes" id="UP001418222"/>
    </source>
</evidence>
<reference evidence="1 2" key="1">
    <citation type="journal article" date="2022" name="Nat. Plants">
        <title>Genomes of leafy and leafless Platanthera orchids illuminate the evolution of mycoheterotrophy.</title>
        <authorList>
            <person name="Li M.H."/>
            <person name="Liu K.W."/>
            <person name="Li Z."/>
            <person name="Lu H.C."/>
            <person name="Ye Q.L."/>
            <person name="Zhang D."/>
            <person name="Wang J.Y."/>
            <person name="Li Y.F."/>
            <person name="Zhong Z.M."/>
            <person name="Liu X."/>
            <person name="Yu X."/>
            <person name="Liu D.K."/>
            <person name="Tu X.D."/>
            <person name="Liu B."/>
            <person name="Hao Y."/>
            <person name="Liao X.Y."/>
            <person name="Jiang Y.T."/>
            <person name="Sun W.H."/>
            <person name="Chen J."/>
            <person name="Chen Y.Q."/>
            <person name="Ai Y."/>
            <person name="Zhai J.W."/>
            <person name="Wu S.S."/>
            <person name="Zhou Z."/>
            <person name="Hsiao Y.Y."/>
            <person name="Wu W.L."/>
            <person name="Chen Y.Y."/>
            <person name="Lin Y.F."/>
            <person name="Hsu J.L."/>
            <person name="Li C.Y."/>
            <person name="Wang Z.W."/>
            <person name="Zhao X."/>
            <person name="Zhong W.Y."/>
            <person name="Ma X.K."/>
            <person name="Ma L."/>
            <person name="Huang J."/>
            <person name="Chen G.Z."/>
            <person name="Huang M.Z."/>
            <person name="Huang L."/>
            <person name="Peng D.H."/>
            <person name="Luo Y.B."/>
            <person name="Zou S.Q."/>
            <person name="Chen S.P."/>
            <person name="Lan S."/>
            <person name="Tsai W.C."/>
            <person name="Van de Peer Y."/>
            <person name="Liu Z.J."/>
        </authorList>
    </citation>
    <scope>NUCLEOTIDE SEQUENCE [LARGE SCALE GENOMIC DNA]</scope>
    <source>
        <strain evidence="1">Lor287</strain>
    </source>
</reference>
<proteinExistence type="predicted"/>